<evidence type="ECO:0000256" key="2">
    <source>
        <dbReference type="ARBA" id="ARBA00022737"/>
    </source>
</evidence>
<organism evidence="4 5">
    <name type="scientific">Crateriforma conspicua</name>
    <dbReference type="NCBI Taxonomy" id="2527996"/>
    <lineage>
        <taxon>Bacteria</taxon>
        <taxon>Pseudomonadati</taxon>
        <taxon>Planctomycetota</taxon>
        <taxon>Planctomycetia</taxon>
        <taxon>Planctomycetales</taxon>
        <taxon>Planctomycetaceae</taxon>
        <taxon>Crateriforma</taxon>
    </lineage>
</organism>
<dbReference type="InterPro" id="IPR051159">
    <property type="entry name" value="Hexapeptide_acetyltransf"/>
</dbReference>
<dbReference type="PANTHER" id="PTHR23416">
    <property type="entry name" value="SIALIC ACID SYNTHASE-RELATED"/>
    <property type="match status" value="1"/>
</dbReference>
<protein>
    <submittedName>
        <fullName evidence="4">Putative acetyltransferase</fullName>
        <ecNumber evidence="4">2.3.1.-</ecNumber>
    </submittedName>
</protein>
<name>A0A5C5YB60_9PLAN</name>
<keyword evidence="1 4" id="KW-0808">Transferase</keyword>
<keyword evidence="5" id="KW-1185">Reference proteome</keyword>
<evidence type="ECO:0000256" key="1">
    <source>
        <dbReference type="ARBA" id="ARBA00022679"/>
    </source>
</evidence>
<dbReference type="InterPro" id="IPR001451">
    <property type="entry name" value="Hexapep"/>
</dbReference>
<dbReference type="PROSITE" id="PS00101">
    <property type="entry name" value="HEXAPEP_TRANSFERASES"/>
    <property type="match status" value="1"/>
</dbReference>
<evidence type="ECO:0000313" key="4">
    <source>
        <dbReference type="EMBL" id="TWT70522.1"/>
    </source>
</evidence>
<dbReference type="Pfam" id="PF00132">
    <property type="entry name" value="Hexapep"/>
    <property type="match status" value="1"/>
</dbReference>
<dbReference type="AlphaFoldDB" id="A0A5C5YB60"/>
<sequence>MAWLRPSLMPTAMNRIILANAFGLKLPQINGVNPRPIRQVVRLAAKFFCSKVSSFACSILGRFSFYFWGVKAGNGLIVRGFLRIHNGGKFLIGDNVRINSGSSNFVGGDRRMSFWIGSKGVLEIGNRCAISNSTIACRNRIKIGDFTFIGGGCSIYDNDFHQVNPTDRINNRGSIGTGPVDIGSHVFIGAGVTILKNVSIGKGAVVGAGSVVTKSVGAYELWAGAPARFIRNIAVADHESIDGLE</sequence>
<keyword evidence="3 4" id="KW-0012">Acyltransferase</keyword>
<gene>
    <name evidence="4" type="ORF">Pan14r_28290</name>
</gene>
<evidence type="ECO:0000256" key="3">
    <source>
        <dbReference type="ARBA" id="ARBA00023315"/>
    </source>
</evidence>
<dbReference type="GO" id="GO:0016746">
    <property type="term" value="F:acyltransferase activity"/>
    <property type="evidence" value="ECO:0007669"/>
    <property type="project" value="UniProtKB-KW"/>
</dbReference>
<dbReference type="InterPro" id="IPR011004">
    <property type="entry name" value="Trimer_LpxA-like_sf"/>
</dbReference>
<dbReference type="Proteomes" id="UP000317238">
    <property type="component" value="Unassembled WGS sequence"/>
</dbReference>
<keyword evidence="2" id="KW-0677">Repeat</keyword>
<reference evidence="4 5" key="1">
    <citation type="submission" date="2019-02" db="EMBL/GenBank/DDBJ databases">
        <title>Deep-cultivation of Planctomycetes and their phenomic and genomic characterization uncovers novel biology.</title>
        <authorList>
            <person name="Wiegand S."/>
            <person name="Jogler M."/>
            <person name="Boedeker C."/>
            <person name="Pinto D."/>
            <person name="Vollmers J."/>
            <person name="Rivas-Marin E."/>
            <person name="Kohn T."/>
            <person name="Peeters S.H."/>
            <person name="Heuer A."/>
            <person name="Rast P."/>
            <person name="Oberbeckmann S."/>
            <person name="Bunk B."/>
            <person name="Jeske O."/>
            <person name="Meyerdierks A."/>
            <person name="Storesund J.E."/>
            <person name="Kallscheuer N."/>
            <person name="Luecker S."/>
            <person name="Lage O.M."/>
            <person name="Pohl T."/>
            <person name="Merkel B.J."/>
            <person name="Hornburger P."/>
            <person name="Mueller R.-W."/>
            <person name="Bruemmer F."/>
            <person name="Labrenz M."/>
            <person name="Spormann A.M."/>
            <person name="Op Den Camp H."/>
            <person name="Overmann J."/>
            <person name="Amann R."/>
            <person name="Jetten M.S.M."/>
            <person name="Mascher T."/>
            <person name="Medema M.H."/>
            <person name="Devos D.P."/>
            <person name="Kaster A.-K."/>
            <person name="Ovreas L."/>
            <person name="Rohde M."/>
            <person name="Galperin M.Y."/>
            <person name="Jogler C."/>
        </authorList>
    </citation>
    <scope>NUCLEOTIDE SEQUENCE [LARGE SCALE GENOMIC DNA]</scope>
    <source>
        <strain evidence="4 5">Pan14r</strain>
    </source>
</reference>
<dbReference type="CDD" id="cd04647">
    <property type="entry name" value="LbH_MAT_like"/>
    <property type="match status" value="1"/>
</dbReference>
<dbReference type="EC" id="2.3.1.-" evidence="4"/>
<accession>A0A5C5YB60</accession>
<proteinExistence type="predicted"/>
<comment type="caution">
    <text evidence="4">The sequence shown here is derived from an EMBL/GenBank/DDBJ whole genome shotgun (WGS) entry which is preliminary data.</text>
</comment>
<dbReference type="SUPFAM" id="SSF51161">
    <property type="entry name" value="Trimeric LpxA-like enzymes"/>
    <property type="match status" value="1"/>
</dbReference>
<dbReference type="EMBL" id="SJPL01000001">
    <property type="protein sequence ID" value="TWT70522.1"/>
    <property type="molecule type" value="Genomic_DNA"/>
</dbReference>
<dbReference type="InterPro" id="IPR018357">
    <property type="entry name" value="Hexapep_transf_CS"/>
</dbReference>
<evidence type="ECO:0000313" key="5">
    <source>
        <dbReference type="Proteomes" id="UP000317238"/>
    </source>
</evidence>
<dbReference type="Gene3D" id="2.160.10.10">
    <property type="entry name" value="Hexapeptide repeat proteins"/>
    <property type="match status" value="1"/>
</dbReference>